<evidence type="ECO:0000313" key="5">
    <source>
        <dbReference type="EMBL" id="SIT70956.1"/>
    </source>
</evidence>
<evidence type="ECO:0000259" key="4">
    <source>
        <dbReference type="Pfam" id="PF01467"/>
    </source>
</evidence>
<dbReference type="InterPro" id="IPR006409">
    <property type="entry name" value="G3P_cytidylTrfase"/>
</dbReference>
<dbReference type="InterPro" id="IPR004821">
    <property type="entry name" value="Cyt_trans-like"/>
</dbReference>
<dbReference type="AlphaFoldDB" id="A0A1U7PI11"/>
<dbReference type="PANTHER" id="PTHR43793:SF1">
    <property type="entry name" value="FAD SYNTHASE"/>
    <property type="match status" value="1"/>
</dbReference>
<name>A0A1U7PI11_9BACI</name>
<dbReference type="RefSeq" id="WP_076756926.1">
    <property type="nucleotide sequence ID" value="NZ_FTPL01000001.1"/>
</dbReference>
<dbReference type="STRING" id="550447.SAMN05428946_0669"/>
<dbReference type="SUPFAM" id="SSF52374">
    <property type="entry name" value="Nucleotidylyl transferase"/>
    <property type="match status" value="1"/>
</dbReference>
<dbReference type="GO" id="GO:0047348">
    <property type="term" value="F:glycerol-3-phosphate cytidylyltransferase activity"/>
    <property type="evidence" value="ECO:0007669"/>
    <property type="project" value="UniProtKB-UniRule"/>
</dbReference>
<dbReference type="InterPro" id="IPR050385">
    <property type="entry name" value="Archaeal_FAD_synthase"/>
</dbReference>
<feature type="domain" description="Cytidyltransferase-like" evidence="4">
    <location>
        <begin position="5"/>
        <end position="124"/>
    </location>
</feature>
<dbReference type="Pfam" id="PF01467">
    <property type="entry name" value="CTP_transf_like"/>
    <property type="match status" value="1"/>
</dbReference>
<dbReference type="NCBIfam" id="TIGR01518">
    <property type="entry name" value="g3p_cytidyltrns"/>
    <property type="match status" value="1"/>
</dbReference>
<sequence length="132" mass="15530">MKKVLTYGTYDLLHYGHMELLRRAKELGDTLYVGLSTDEFNSSKNKVSYFNFEQRKQMLKGVKYVDFIFEENDWEQKARDIEQYDIDILVMGSDWEGKFDYLSGLCEVIYLPRTEGVSSTKIKEILQADQND</sequence>
<accession>A0A1U7PI11</accession>
<evidence type="ECO:0000256" key="1">
    <source>
        <dbReference type="ARBA" id="ARBA00022679"/>
    </source>
</evidence>
<organism evidence="5 6">
    <name type="scientific">Edaphobacillus lindanitolerans</name>
    <dbReference type="NCBI Taxonomy" id="550447"/>
    <lineage>
        <taxon>Bacteria</taxon>
        <taxon>Bacillati</taxon>
        <taxon>Bacillota</taxon>
        <taxon>Bacilli</taxon>
        <taxon>Bacillales</taxon>
        <taxon>Bacillaceae</taxon>
        <taxon>Edaphobacillus</taxon>
    </lineage>
</organism>
<keyword evidence="1 5" id="KW-0808">Transferase</keyword>
<dbReference type="EMBL" id="FTPL01000001">
    <property type="protein sequence ID" value="SIT70956.1"/>
    <property type="molecule type" value="Genomic_DNA"/>
</dbReference>
<evidence type="ECO:0000256" key="3">
    <source>
        <dbReference type="NCBIfam" id="TIGR01518"/>
    </source>
</evidence>
<dbReference type="OrthoDB" id="9802794at2"/>
<dbReference type="Gene3D" id="3.40.50.620">
    <property type="entry name" value="HUPs"/>
    <property type="match status" value="1"/>
</dbReference>
<evidence type="ECO:0000256" key="2">
    <source>
        <dbReference type="ARBA" id="ARBA00022695"/>
    </source>
</evidence>
<dbReference type="NCBIfam" id="TIGR00125">
    <property type="entry name" value="cyt_tran_rel"/>
    <property type="match status" value="1"/>
</dbReference>
<keyword evidence="2 5" id="KW-0548">Nucleotidyltransferase</keyword>
<reference evidence="6" key="1">
    <citation type="submission" date="2017-01" db="EMBL/GenBank/DDBJ databases">
        <authorList>
            <person name="Varghese N."/>
            <person name="Submissions S."/>
        </authorList>
    </citation>
    <scope>NUCLEOTIDE SEQUENCE [LARGE SCALE GENOMIC DNA]</scope>
    <source>
        <strain evidence="6">MNA4</strain>
    </source>
</reference>
<keyword evidence="6" id="KW-1185">Reference proteome</keyword>
<dbReference type="PANTHER" id="PTHR43793">
    <property type="entry name" value="FAD SYNTHASE"/>
    <property type="match status" value="1"/>
</dbReference>
<dbReference type="GO" id="GO:0005737">
    <property type="term" value="C:cytoplasm"/>
    <property type="evidence" value="ECO:0007669"/>
    <property type="project" value="InterPro"/>
</dbReference>
<gene>
    <name evidence="5" type="ORF">SAMN05428946_0669</name>
</gene>
<dbReference type="GO" id="GO:0019350">
    <property type="term" value="P:teichoic acid biosynthetic process"/>
    <property type="evidence" value="ECO:0007669"/>
    <property type="project" value="InterPro"/>
</dbReference>
<evidence type="ECO:0000313" key="6">
    <source>
        <dbReference type="Proteomes" id="UP000187550"/>
    </source>
</evidence>
<dbReference type="InterPro" id="IPR014729">
    <property type="entry name" value="Rossmann-like_a/b/a_fold"/>
</dbReference>
<dbReference type="EC" id="2.7.7.39" evidence="3"/>
<proteinExistence type="predicted"/>
<dbReference type="GO" id="GO:0046872">
    <property type="term" value="F:metal ion binding"/>
    <property type="evidence" value="ECO:0007669"/>
    <property type="project" value="InterPro"/>
</dbReference>
<protein>
    <recommendedName>
        <fullName evidence="3">Glycerol-3-phosphate cytidylyltransferase</fullName>
        <ecNumber evidence="3">2.7.7.39</ecNumber>
    </recommendedName>
</protein>
<dbReference type="Proteomes" id="UP000187550">
    <property type="component" value="Unassembled WGS sequence"/>
</dbReference>